<dbReference type="GO" id="GO:0005737">
    <property type="term" value="C:cytoplasm"/>
    <property type="evidence" value="ECO:0007669"/>
    <property type="project" value="TreeGrafter"/>
</dbReference>
<evidence type="ECO:0000256" key="7">
    <source>
        <dbReference type="ARBA" id="ARBA00022777"/>
    </source>
</evidence>
<comment type="catalytic activity">
    <reaction evidence="9 10">
        <text>dTMP + ATP = dTDP + ADP</text>
        <dbReference type="Rhea" id="RHEA:13517"/>
        <dbReference type="ChEBI" id="CHEBI:30616"/>
        <dbReference type="ChEBI" id="CHEBI:58369"/>
        <dbReference type="ChEBI" id="CHEBI:63528"/>
        <dbReference type="ChEBI" id="CHEBI:456216"/>
        <dbReference type="EC" id="2.7.4.9"/>
    </reaction>
</comment>
<dbReference type="InterPro" id="IPR039430">
    <property type="entry name" value="Thymidylate_kin-like_dom"/>
</dbReference>
<dbReference type="GO" id="GO:0006233">
    <property type="term" value="P:dTDP biosynthetic process"/>
    <property type="evidence" value="ECO:0007669"/>
    <property type="project" value="InterPro"/>
</dbReference>
<dbReference type="PANTHER" id="PTHR10344">
    <property type="entry name" value="THYMIDYLATE KINASE"/>
    <property type="match status" value="1"/>
</dbReference>
<evidence type="ECO:0000256" key="5">
    <source>
        <dbReference type="ARBA" id="ARBA00022727"/>
    </source>
</evidence>
<organism evidence="12 13">
    <name type="scientific">Candidatus Faeciplasma pullistercoris</name>
    <dbReference type="NCBI Taxonomy" id="2840800"/>
    <lineage>
        <taxon>Bacteria</taxon>
        <taxon>Bacillati</taxon>
        <taxon>Bacillota</taxon>
        <taxon>Clostridia</taxon>
        <taxon>Eubacteriales</taxon>
        <taxon>Oscillospiraceae</taxon>
        <taxon>Oscillospiraceae incertae sedis</taxon>
        <taxon>Candidatus Faeciplasma</taxon>
    </lineage>
</organism>
<evidence type="ECO:0000256" key="9">
    <source>
        <dbReference type="ARBA" id="ARBA00048743"/>
    </source>
</evidence>
<dbReference type="NCBIfam" id="TIGR00041">
    <property type="entry name" value="DTMP_kinase"/>
    <property type="match status" value="1"/>
</dbReference>
<dbReference type="PANTHER" id="PTHR10344:SF4">
    <property type="entry name" value="UMP-CMP KINASE 2, MITOCHONDRIAL"/>
    <property type="match status" value="1"/>
</dbReference>
<dbReference type="Proteomes" id="UP000824136">
    <property type="component" value="Unassembled WGS sequence"/>
</dbReference>
<evidence type="ECO:0000256" key="1">
    <source>
        <dbReference type="ARBA" id="ARBA00009776"/>
    </source>
</evidence>
<dbReference type="EC" id="2.7.4.9" evidence="2 10"/>
<dbReference type="EMBL" id="DVLL01000010">
    <property type="protein sequence ID" value="HIT58546.1"/>
    <property type="molecule type" value="Genomic_DNA"/>
</dbReference>
<proteinExistence type="inferred from homology"/>
<evidence type="ECO:0000256" key="4">
    <source>
        <dbReference type="ARBA" id="ARBA00022679"/>
    </source>
</evidence>
<dbReference type="GO" id="GO:0005524">
    <property type="term" value="F:ATP binding"/>
    <property type="evidence" value="ECO:0007669"/>
    <property type="project" value="UniProtKB-UniRule"/>
</dbReference>
<evidence type="ECO:0000256" key="10">
    <source>
        <dbReference type="HAMAP-Rule" id="MF_00165"/>
    </source>
</evidence>
<keyword evidence="7 10" id="KW-0418">Kinase</keyword>
<evidence type="ECO:0000256" key="6">
    <source>
        <dbReference type="ARBA" id="ARBA00022741"/>
    </source>
</evidence>
<comment type="function">
    <text evidence="10">Phosphorylation of dTMP to form dTDP in both de novo and salvage pathways of dTTP synthesis.</text>
</comment>
<dbReference type="Gene3D" id="3.40.50.300">
    <property type="entry name" value="P-loop containing nucleotide triphosphate hydrolases"/>
    <property type="match status" value="1"/>
</dbReference>
<dbReference type="HAMAP" id="MF_00165">
    <property type="entry name" value="Thymidylate_kinase"/>
    <property type="match status" value="1"/>
</dbReference>
<keyword evidence="6 10" id="KW-0547">Nucleotide-binding</keyword>
<reference evidence="12" key="2">
    <citation type="journal article" date="2021" name="PeerJ">
        <title>Extensive microbial diversity within the chicken gut microbiome revealed by metagenomics and culture.</title>
        <authorList>
            <person name="Gilroy R."/>
            <person name="Ravi A."/>
            <person name="Getino M."/>
            <person name="Pursley I."/>
            <person name="Horton D.L."/>
            <person name="Alikhan N.F."/>
            <person name="Baker D."/>
            <person name="Gharbi K."/>
            <person name="Hall N."/>
            <person name="Watson M."/>
            <person name="Adriaenssens E.M."/>
            <person name="Foster-Nyarko E."/>
            <person name="Jarju S."/>
            <person name="Secka A."/>
            <person name="Antonio M."/>
            <person name="Oren A."/>
            <person name="Chaudhuri R.R."/>
            <person name="La Ragione R."/>
            <person name="Hildebrand F."/>
            <person name="Pallen M.J."/>
        </authorList>
    </citation>
    <scope>NUCLEOTIDE SEQUENCE</scope>
    <source>
        <strain evidence="12">CHK33-4379</strain>
    </source>
</reference>
<reference evidence="12" key="1">
    <citation type="submission" date="2020-10" db="EMBL/GenBank/DDBJ databases">
        <authorList>
            <person name="Gilroy R."/>
        </authorList>
    </citation>
    <scope>NUCLEOTIDE SEQUENCE</scope>
    <source>
        <strain evidence="12">CHK33-4379</strain>
    </source>
</reference>
<dbReference type="InterPro" id="IPR018095">
    <property type="entry name" value="Thymidylate_kin_CS"/>
</dbReference>
<evidence type="ECO:0000313" key="13">
    <source>
        <dbReference type="Proteomes" id="UP000824136"/>
    </source>
</evidence>
<evidence type="ECO:0000313" key="12">
    <source>
        <dbReference type="EMBL" id="HIT58546.1"/>
    </source>
</evidence>
<keyword evidence="5 10" id="KW-0545">Nucleotide biosynthesis</keyword>
<dbReference type="AlphaFoldDB" id="A0A9D1GSB7"/>
<keyword evidence="8 10" id="KW-0067">ATP-binding</keyword>
<evidence type="ECO:0000256" key="8">
    <source>
        <dbReference type="ARBA" id="ARBA00022840"/>
    </source>
</evidence>
<keyword evidence="4 10" id="KW-0808">Transferase</keyword>
<gene>
    <name evidence="10 12" type="primary">tmk</name>
    <name evidence="12" type="ORF">IAC39_02365</name>
</gene>
<evidence type="ECO:0000256" key="3">
    <source>
        <dbReference type="ARBA" id="ARBA00017144"/>
    </source>
</evidence>
<evidence type="ECO:0000256" key="2">
    <source>
        <dbReference type="ARBA" id="ARBA00012980"/>
    </source>
</evidence>
<dbReference type="GO" id="GO:0006235">
    <property type="term" value="P:dTTP biosynthetic process"/>
    <property type="evidence" value="ECO:0007669"/>
    <property type="project" value="UniProtKB-UniRule"/>
</dbReference>
<accession>A0A9D1GSB7</accession>
<sequence>MSKAGFIVFEGLDGSGKGTQISMLTSRLESEGVTLFTTCEPTQFSTGGLIRDALGGLTKRSPSELAALFLADRISHCAVIKKMLGSGRTVICDRYYYSSFAYQGMDTDLRWVMDSNLNCPDIIKPDMCLFLDVPPEVCDHRIEAGRASREIYEAPEAIKKIRAKYMDVFSLLPDHNIRLINAARSAQDVASDVHEAVTQVIKSK</sequence>
<comment type="caution">
    <text evidence="12">The sequence shown here is derived from an EMBL/GenBank/DDBJ whole genome shotgun (WGS) entry which is preliminary data.</text>
</comment>
<protein>
    <recommendedName>
        <fullName evidence="3 10">Thymidylate kinase</fullName>
        <ecNumber evidence="2 10">2.7.4.9</ecNumber>
    </recommendedName>
    <alternativeName>
        <fullName evidence="10">dTMP kinase</fullName>
    </alternativeName>
</protein>
<dbReference type="CDD" id="cd01672">
    <property type="entry name" value="TMPK"/>
    <property type="match status" value="1"/>
</dbReference>
<dbReference type="InterPro" id="IPR027417">
    <property type="entry name" value="P-loop_NTPase"/>
</dbReference>
<comment type="similarity">
    <text evidence="1 10">Belongs to the thymidylate kinase family.</text>
</comment>
<dbReference type="GO" id="GO:0006227">
    <property type="term" value="P:dUDP biosynthetic process"/>
    <property type="evidence" value="ECO:0007669"/>
    <property type="project" value="TreeGrafter"/>
</dbReference>
<dbReference type="SUPFAM" id="SSF52540">
    <property type="entry name" value="P-loop containing nucleoside triphosphate hydrolases"/>
    <property type="match status" value="1"/>
</dbReference>
<dbReference type="PROSITE" id="PS01331">
    <property type="entry name" value="THYMIDYLATE_KINASE"/>
    <property type="match status" value="1"/>
</dbReference>
<dbReference type="InterPro" id="IPR018094">
    <property type="entry name" value="Thymidylate_kinase"/>
</dbReference>
<comment type="caution">
    <text evidence="10">Lacks conserved residue(s) required for the propagation of feature annotation.</text>
</comment>
<evidence type="ECO:0000259" key="11">
    <source>
        <dbReference type="Pfam" id="PF02223"/>
    </source>
</evidence>
<dbReference type="GO" id="GO:0004798">
    <property type="term" value="F:dTMP kinase activity"/>
    <property type="evidence" value="ECO:0007669"/>
    <property type="project" value="UniProtKB-UniRule"/>
</dbReference>
<name>A0A9D1GSB7_9FIRM</name>
<feature type="domain" description="Thymidylate kinase-like" evidence="11">
    <location>
        <begin position="9"/>
        <end position="192"/>
    </location>
</feature>
<dbReference type="Pfam" id="PF02223">
    <property type="entry name" value="Thymidylate_kin"/>
    <property type="match status" value="1"/>
</dbReference>